<keyword evidence="4 5" id="KW-0694">RNA-binding</keyword>
<keyword evidence="3 5" id="KW-0949">S-adenosyl-L-methionine</keyword>
<gene>
    <name evidence="7" type="ORF">HHL09_21305</name>
</gene>
<sequence>MSKFAAVRIHRMLAEGCAGVLREVFDRGCVLDRVIDQTFRANPKWGKRDRGFVAETVFEIVRWRRALAFVAGGDSVEALCAAQWNRQGMNIPDWWEWKGGKLTEMNDREEALGSEPRAIRESIPDWLDARGASELGEIWDAEISALNHRAPVFLRVNRLRISMDGAIRWLAENGVIADRVKDAPDALVLPEGKGIPKALAGEGFVEIQDAGSQVIAPLLEVEPGMRVIDACAGAGGKTLHLAALMQGRGEIVAMDVSTAKLSELRRRAARAGTRIIRTETWREDTLKRYAGWADRVLIDAPCSGLGTLRRQPDLKWRLSEAAVEKTRRLQRRLLDHYPALLKPGGKFVYATCSVLPSENAGQLDLLAERDGRFKMEESVTVSPSQSGWDGFFAARLSV</sequence>
<reference evidence="7 8" key="1">
    <citation type="submission" date="2020-04" db="EMBL/GenBank/DDBJ databases">
        <title>Luteolibacter sp. G-1-1-1 isolated from soil.</title>
        <authorList>
            <person name="Dahal R.H."/>
        </authorList>
    </citation>
    <scope>NUCLEOTIDE SEQUENCE [LARGE SCALE GENOMIC DNA]</scope>
    <source>
        <strain evidence="7 8">G-1-1-1</strain>
    </source>
</reference>
<dbReference type="KEGG" id="luo:HHL09_21305"/>
<dbReference type="SUPFAM" id="SSF53335">
    <property type="entry name" value="S-adenosyl-L-methionine-dependent methyltransferases"/>
    <property type="match status" value="1"/>
</dbReference>
<keyword evidence="1 5" id="KW-0489">Methyltransferase</keyword>
<feature type="binding site" evidence="5">
    <location>
        <position position="299"/>
    </location>
    <ligand>
        <name>S-adenosyl-L-methionine</name>
        <dbReference type="ChEBI" id="CHEBI:59789"/>
    </ligand>
</feature>
<dbReference type="PROSITE" id="PS51686">
    <property type="entry name" value="SAM_MT_RSMB_NOP"/>
    <property type="match status" value="1"/>
</dbReference>
<dbReference type="InterPro" id="IPR001678">
    <property type="entry name" value="MeTrfase_RsmB-F_NOP2_dom"/>
</dbReference>
<dbReference type="AlphaFoldDB" id="A0A858RNY1"/>
<keyword evidence="2 5" id="KW-0808">Transferase</keyword>
<evidence type="ECO:0000313" key="7">
    <source>
        <dbReference type="EMBL" id="QJE98214.1"/>
    </source>
</evidence>
<evidence type="ECO:0000256" key="1">
    <source>
        <dbReference type="ARBA" id="ARBA00022603"/>
    </source>
</evidence>
<proteinExistence type="inferred from homology"/>
<comment type="similarity">
    <text evidence="5">Belongs to the class I-like SAM-binding methyltransferase superfamily. RsmB/NOP family.</text>
</comment>
<dbReference type="PRINTS" id="PR02008">
    <property type="entry name" value="RCMTFAMILY"/>
</dbReference>
<feature type="domain" description="SAM-dependent MTase RsmB/NOP-type" evidence="6">
    <location>
        <begin position="142"/>
        <end position="398"/>
    </location>
</feature>
<feature type="binding site" evidence="5">
    <location>
        <position position="255"/>
    </location>
    <ligand>
        <name>S-adenosyl-L-methionine</name>
        <dbReference type="ChEBI" id="CHEBI:59789"/>
    </ligand>
</feature>
<organism evidence="7 8">
    <name type="scientific">Luteolibacter luteus</name>
    <dbReference type="NCBI Taxonomy" id="2728835"/>
    <lineage>
        <taxon>Bacteria</taxon>
        <taxon>Pseudomonadati</taxon>
        <taxon>Verrucomicrobiota</taxon>
        <taxon>Verrucomicrobiia</taxon>
        <taxon>Verrucomicrobiales</taxon>
        <taxon>Verrucomicrobiaceae</taxon>
        <taxon>Luteolibacter</taxon>
    </lineage>
</organism>
<evidence type="ECO:0000259" key="6">
    <source>
        <dbReference type="PROSITE" id="PS51686"/>
    </source>
</evidence>
<evidence type="ECO:0000256" key="3">
    <source>
        <dbReference type="ARBA" id="ARBA00022691"/>
    </source>
</evidence>
<dbReference type="InterPro" id="IPR049560">
    <property type="entry name" value="MeTrfase_RsmB-F_NOP2_cat"/>
</dbReference>
<evidence type="ECO:0000256" key="2">
    <source>
        <dbReference type="ARBA" id="ARBA00022679"/>
    </source>
</evidence>
<dbReference type="Pfam" id="PF22458">
    <property type="entry name" value="RsmF-B_ferredox"/>
    <property type="match status" value="1"/>
</dbReference>
<dbReference type="PANTHER" id="PTHR22807">
    <property type="entry name" value="NOP2 YEAST -RELATED NOL1/NOP2/FMU SUN DOMAIN-CONTAINING"/>
    <property type="match status" value="1"/>
</dbReference>
<dbReference type="PANTHER" id="PTHR22807:SF53">
    <property type="entry name" value="RIBOSOMAL RNA SMALL SUBUNIT METHYLTRANSFERASE B-RELATED"/>
    <property type="match status" value="1"/>
</dbReference>
<name>A0A858RNY1_9BACT</name>
<feature type="active site" description="Nucleophile" evidence="5">
    <location>
        <position position="352"/>
    </location>
</feature>
<evidence type="ECO:0000256" key="4">
    <source>
        <dbReference type="ARBA" id="ARBA00022884"/>
    </source>
</evidence>
<dbReference type="GO" id="GO:0003723">
    <property type="term" value="F:RNA binding"/>
    <property type="evidence" value="ECO:0007669"/>
    <property type="project" value="UniProtKB-UniRule"/>
</dbReference>
<dbReference type="Gene3D" id="3.40.50.150">
    <property type="entry name" value="Vaccinia Virus protein VP39"/>
    <property type="match status" value="1"/>
</dbReference>
<dbReference type="InterPro" id="IPR023267">
    <property type="entry name" value="RCMT"/>
</dbReference>
<dbReference type="CDD" id="cd02440">
    <property type="entry name" value="AdoMet_MTases"/>
    <property type="match status" value="1"/>
</dbReference>
<dbReference type="EMBL" id="CP051774">
    <property type="protein sequence ID" value="QJE98214.1"/>
    <property type="molecule type" value="Genomic_DNA"/>
</dbReference>
<dbReference type="InterPro" id="IPR029063">
    <property type="entry name" value="SAM-dependent_MTases_sf"/>
</dbReference>
<protein>
    <submittedName>
        <fullName evidence="7">RsmB/NOP family class I SAM-dependent RNA methyltransferase</fullName>
    </submittedName>
</protein>
<evidence type="ECO:0000313" key="8">
    <source>
        <dbReference type="Proteomes" id="UP000501812"/>
    </source>
</evidence>
<dbReference type="InterPro" id="IPR054728">
    <property type="entry name" value="RsmB-like_ferredoxin"/>
</dbReference>
<dbReference type="GO" id="GO:0008173">
    <property type="term" value="F:RNA methyltransferase activity"/>
    <property type="evidence" value="ECO:0007669"/>
    <property type="project" value="InterPro"/>
</dbReference>
<comment type="caution">
    <text evidence="5">Lacks conserved residue(s) required for the propagation of feature annotation.</text>
</comment>
<dbReference type="Pfam" id="PF01189">
    <property type="entry name" value="Methyltr_RsmB-F"/>
    <property type="match status" value="1"/>
</dbReference>
<dbReference type="RefSeq" id="WP_169456673.1">
    <property type="nucleotide sequence ID" value="NZ_CP051774.1"/>
</dbReference>
<accession>A0A858RNY1</accession>
<dbReference type="GO" id="GO:0001510">
    <property type="term" value="P:RNA methylation"/>
    <property type="evidence" value="ECO:0007669"/>
    <property type="project" value="InterPro"/>
</dbReference>
<dbReference type="Proteomes" id="UP000501812">
    <property type="component" value="Chromosome"/>
</dbReference>
<keyword evidence="8" id="KW-1185">Reference proteome</keyword>
<evidence type="ECO:0000256" key="5">
    <source>
        <dbReference type="PROSITE-ProRule" id="PRU01023"/>
    </source>
</evidence>